<keyword evidence="2" id="KW-1185">Reference proteome</keyword>
<organism evidence="1 2">
    <name type="scientific">Mycobacterium kiyosense</name>
    <dbReference type="NCBI Taxonomy" id="2871094"/>
    <lineage>
        <taxon>Bacteria</taxon>
        <taxon>Bacillati</taxon>
        <taxon>Actinomycetota</taxon>
        <taxon>Actinomycetes</taxon>
        <taxon>Mycobacteriales</taxon>
        <taxon>Mycobacteriaceae</taxon>
        <taxon>Mycobacterium</taxon>
    </lineage>
</organism>
<sequence>MRVGALARFAAQRQRVPDQKQLHAASLAWRQSGPPNTVENAILRMESEVCDHDRCATGTEGDPA</sequence>
<gene>
    <name evidence="1" type="ORF">Mkiyose1413_40040</name>
</gene>
<comment type="caution">
    <text evidence="1">The sequence shown here is derived from an EMBL/GenBank/DDBJ whole genome shotgun (WGS) entry which is preliminary data.</text>
</comment>
<proteinExistence type="predicted"/>
<accession>A0A9P3Q6T6</accession>
<name>A0A9P3Q6T6_9MYCO</name>
<protein>
    <submittedName>
        <fullName evidence="1">Uncharacterized protein</fullName>
    </submittedName>
</protein>
<dbReference type="Proteomes" id="UP001064782">
    <property type="component" value="Unassembled WGS sequence"/>
</dbReference>
<reference evidence="1" key="1">
    <citation type="submission" date="2022-08" db="EMBL/GenBank/DDBJ databases">
        <title>Mycobacterium kiyosense sp. nov., scotochromogenic slow-glowing species isolated from respiratory specimens.</title>
        <authorList>
            <person name="Fukano H."/>
            <person name="Kazumi Y."/>
            <person name="Sakagami N."/>
            <person name="Ato M."/>
            <person name="Mitarai S."/>
            <person name="Hoshino Y."/>
        </authorList>
    </citation>
    <scope>NUCLEOTIDE SEQUENCE</scope>
    <source>
        <strain evidence="1">1413</strain>
    </source>
</reference>
<evidence type="ECO:0000313" key="2">
    <source>
        <dbReference type="Proteomes" id="UP001064782"/>
    </source>
</evidence>
<dbReference type="AlphaFoldDB" id="A0A9P3Q6T6"/>
<evidence type="ECO:0000313" key="1">
    <source>
        <dbReference type="EMBL" id="GLD32121.1"/>
    </source>
</evidence>
<dbReference type="EMBL" id="BRZI01000036">
    <property type="protein sequence ID" value="GLD32121.1"/>
    <property type="molecule type" value="Genomic_DNA"/>
</dbReference>